<feature type="binding site" evidence="6">
    <location>
        <position position="333"/>
    </location>
    <ligand>
        <name>Mn(2+)</name>
        <dbReference type="ChEBI" id="CHEBI:29035"/>
    </ligand>
</feature>
<dbReference type="GO" id="GO:0019569">
    <property type="term" value="P:L-arabinose catabolic process to D-xylulose 5-phosphate"/>
    <property type="evidence" value="ECO:0007669"/>
    <property type="project" value="UniProtKB-UniRule"/>
</dbReference>
<dbReference type="STRING" id="155515.JP36_10945"/>
<evidence type="ECO:0000256" key="4">
    <source>
        <dbReference type="ARBA" id="ARBA00023235"/>
    </source>
</evidence>
<dbReference type="Pfam" id="PF02610">
    <property type="entry name" value="AraA_N"/>
    <property type="match status" value="1"/>
</dbReference>
<dbReference type="PIRSF" id="PIRSF001478">
    <property type="entry name" value="L-ara_isomerase"/>
    <property type="match status" value="1"/>
</dbReference>
<evidence type="ECO:0000256" key="5">
    <source>
        <dbReference type="ARBA" id="ARBA00023277"/>
    </source>
</evidence>
<dbReference type="HAMAP" id="MF_00519">
    <property type="entry name" value="Arabinose_Isome"/>
    <property type="match status" value="1"/>
</dbReference>
<comment type="pathway">
    <text evidence="6">Carbohydrate degradation; L-arabinose degradation via L-ribulose; D-xylulose 5-phosphate from L-arabinose (bacterial route): step 1/3.</text>
</comment>
<evidence type="ECO:0000256" key="6">
    <source>
        <dbReference type="HAMAP-Rule" id="MF_00519"/>
    </source>
</evidence>
<keyword evidence="3 6" id="KW-0464">Manganese</keyword>
<keyword evidence="4 6" id="KW-0413">Isomerase</keyword>
<dbReference type="RefSeq" id="WP_039174601.1">
    <property type="nucleotide sequence ID" value="NZ_JPXX01000043.1"/>
</dbReference>
<keyword evidence="1 6" id="KW-0479">Metal-binding</keyword>
<keyword evidence="5 6" id="KW-0119">Carbohydrate metabolism</keyword>
<dbReference type="GO" id="GO:0005829">
    <property type="term" value="C:cytosol"/>
    <property type="evidence" value="ECO:0007669"/>
    <property type="project" value="TreeGrafter"/>
</dbReference>
<dbReference type="InterPro" id="IPR004216">
    <property type="entry name" value="Fuc/Ara_isomerase_C"/>
</dbReference>
<dbReference type="PANTHER" id="PTHR38464">
    <property type="entry name" value="L-ARABINOSE ISOMERASE"/>
    <property type="match status" value="1"/>
</dbReference>
<dbReference type="CDD" id="cd03557">
    <property type="entry name" value="L-arabinose_isomerase"/>
    <property type="match status" value="1"/>
</dbReference>
<feature type="domain" description="L-arabinose isomerase central" evidence="9">
    <location>
        <begin position="177"/>
        <end position="324"/>
    </location>
</feature>
<feature type="binding site" evidence="6">
    <location>
        <position position="306"/>
    </location>
    <ligand>
        <name>Mn(2+)</name>
        <dbReference type="ChEBI" id="CHEBI:29035"/>
    </ligand>
</feature>
<evidence type="ECO:0000256" key="1">
    <source>
        <dbReference type="ARBA" id="ARBA00022723"/>
    </source>
</evidence>
<evidence type="ECO:0000259" key="9">
    <source>
        <dbReference type="Pfam" id="PF24856"/>
    </source>
</evidence>
<dbReference type="InterPro" id="IPR055390">
    <property type="entry name" value="AraA_central"/>
</dbReference>
<proteinExistence type="inferred from homology"/>
<comment type="cofactor">
    <cofactor evidence="6">
        <name>Mn(2+)</name>
        <dbReference type="ChEBI" id="CHEBI:29035"/>
    </cofactor>
    <text evidence="6">Binds 1 Mn(2+) ion per subunit.</text>
</comment>
<dbReference type="Pfam" id="PF11762">
    <property type="entry name" value="Arabinose_Iso_C"/>
    <property type="match status" value="1"/>
</dbReference>
<dbReference type="Proteomes" id="UP000092594">
    <property type="component" value="Unassembled WGS sequence"/>
</dbReference>
<dbReference type="SUPFAM" id="SSF50443">
    <property type="entry name" value="FucI/AraA C-terminal domain-like"/>
    <property type="match status" value="1"/>
</dbReference>
<dbReference type="PATRIC" id="fig|155515.4.peg.237"/>
<feature type="domain" description="L-arabinose isomerase N-terminal" evidence="7">
    <location>
        <begin position="8"/>
        <end position="173"/>
    </location>
</feature>
<feature type="domain" description="L-arabinose isomerase C-terminal" evidence="8">
    <location>
        <begin position="328"/>
        <end position="470"/>
    </location>
</feature>
<dbReference type="InterPro" id="IPR055389">
    <property type="entry name" value="AraA_N"/>
</dbReference>
<name>A0A0A2XSU2_9PAST</name>
<dbReference type="InterPro" id="IPR009015">
    <property type="entry name" value="Fucose_isomerase_N/cen_sf"/>
</dbReference>
<dbReference type="EMBL" id="JPXX01000043">
    <property type="protein sequence ID" value="KGQ35308.1"/>
    <property type="molecule type" value="Genomic_DNA"/>
</dbReference>
<evidence type="ECO:0000259" key="8">
    <source>
        <dbReference type="Pfam" id="PF11762"/>
    </source>
</evidence>
<comment type="catalytic activity">
    <reaction evidence="6">
        <text>beta-L-arabinopyranose = L-ribulose</text>
        <dbReference type="Rhea" id="RHEA:14821"/>
        <dbReference type="ChEBI" id="CHEBI:16880"/>
        <dbReference type="ChEBI" id="CHEBI:40886"/>
        <dbReference type="EC" id="5.3.1.4"/>
    </reaction>
</comment>
<evidence type="ECO:0000313" key="11">
    <source>
        <dbReference type="EMBL" id="OBW98971.1"/>
    </source>
</evidence>
<gene>
    <name evidence="6" type="primary">araA</name>
    <name evidence="10" type="ORF">JP36_10945</name>
    <name evidence="11" type="ORF">QV05_10205</name>
</gene>
<comment type="function">
    <text evidence="6">Catalyzes the conversion of L-arabinose to L-ribulose.</text>
</comment>
<evidence type="ECO:0000313" key="10">
    <source>
        <dbReference type="EMBL" id="KGQ35308.1"/>
    </source>
</evidence>
<feature type="binding site" evidence="6">
    <location>
        <position position="349"/>
    </location>
    <ligand>
        <name>Mn(2+)</name>
        <dbReference type="ChEBI" id="CHEBI:29035"/>
    </ligand>
</feature>
<dbReference type="Pfam" id="PF24856">
    <property type="entry name" value="AraA_central"/>
    <property type="match status" value="1"/>
</dbReference>
<dbReference type="InterPro" id="IPR038583">
    <property type="entry name" value="AraA_N_sf"/>
</dbReference>
<evidence type="ECO:0000256" key="3">
    <source>
        <dbReference type="ARBA" id="ARBA00023211"/>
    </source>
</evidence>
<dbReference type="GO" id="GO:0008733">
    <property type="term" value="F:L-arabinose isomerase activity"/>
    <property type="evidence" value="ECO:0007669"/>
    <property type="project" value="UniProtKB-UniRule"/>
</dbReference>
<reference evidence="11 13" key="2">
    <citation type="submission" date="2014-11" db="EMBL/GenBank/DDBJ databases">
        <title>Pan-genome of Gallibacterium spp.</title>
        <authorList>
            <person name="Kudirkiene E."/>
            <person name="Bojesen A.M."/>
        </authorList>
    </citation>
    <scope>NUCLEOTIDE SEQUENCE [LARGE SCALE GENOMIC DNA]</scope>
    <source>
        <strain evidence="11 13">Gerl. 2740/89</strain>
    </source>
</reference>
<dbReference type="SUPFAM" id="SSF53743">
    <property type="entry name" value="FucI/AraA N-terminal and middle domains"/>
    <property type="match status" value="1"/>
</dbReference>
<dbReference type="EMBL" id="JTJQ01000037">
    <property type="protein sequence ID" value="OBW98971.1"/>
    <property type="molecule type" value="Genomic_DNA"/>
</dbReference>
<dbReference type="InterPro" id="IPR003762">
    <property type="entry name" value="Lara_isomerase"/>
</dbReference>
<dbReference type="NCBIfam" id="NF002795">
    <property type="entry name" value="PRK02929.1"/>
    <property type="match status" value="1"/>
</dbReference>
<feature type="binding site" evidence="6">
    <location>
        <position position="448"/>
    </location>
    <ligand>
        <name>Mn(2+)</name>
        <dbReference type="ChEBI" id="CHEBI:29035"/>
    </ligand>
</feature>
<dbReference type="AlphaFoldDB" id="A0A0A2XSU2"/>
<dbReference type="InterPro" id="IPR024664">
    <property type="entry name" value="Ara_Isoase_C"/>
</dbReference>
<evidence type="ECO:0000256" key="2">
    <source>
        <dbReference type="ARBA" id="ARBA00022935"/>
    </source>
</evidence>
<comment type="caution">
    <text evidence="10">The sequence shown here is derived from an EMBL/GenBank/DDBJ whole genome shotgun (WGS) entry which is preliminary data.</text>
</comment>
<dbReference type="Gene3D" id="3.40.50.10940">
    <property type="match status" value="1"/>
</dbReference>
<comment type="similarity">
    <text evidence="6">Belongs to the arabinose isomerase family.</text>
</comment>
<evidence type="ECO:0000313" key="13">
    <source>
        <dbReference type="Proteomes" id="UP000092594"/>
    </source>
</evidence>
<accession>A0A0A2XSU2</accession>
<dbReference type="Proteomes" id="UP000030539">
    <property type="component" value="Unassembled WGS sequence"/>
</dbReference>
<dbReference type="GO" id="GO:0030145">
    <property type="term" value="F:manganese ion binding"/>
    <property type="evidence" value="ECO:0007669"/>
    <property type="project" value="UniProtKB-UniRule"/>
</dbReference>
<dbReference type="PANTHER" id="PTHR38464:SF1">
    <property type="entry name" value="L-ARABINOSE ISOMERASE"/>
    <property type="match status" value="1"/>
</dbReference>
<dbReference type="UniPathway" id="UPA00145">
    <property type="reaction ID" value="UER00565"/>
</dbReference>
<reference evidence="10 12" key="1">
    <citation type="submission" date="2014-08" db="EMBL/GenBank/DDBJ databases">
        <title>Chaperone-usher fimbriae in a diverse selection of Gallibacterium genomes.</title>
        <authorList>
            <person name="Kudirkiene E."/>
            <person name="Bager R.J."/>
            <person name="Johnson T.J."/>
            <person name="Bojesen A.M."/>
        </authorList>
    </citation>
    <scope>NUCLEOTIDE SEQUENCE [LARGE SCALE GENOMIC DNA]</scope>
    <source>
        <strain evidence="10 12">CCM5974</strain>
    </source>
</reference>
<dbReference type="eggNOG" id="COG2160">
    <property type="taxonomic scope" value="Bacteria"/>
</dbReference>
<organism evidence="10 12">
    <name type="scientific">Gallibacterium genomosp. 1</name>
    <dbReference type="NCBI Taxonomy" id="155515"/>
    <lineage>
        <taxon>Bacteria</taxon>
        <taxon>Pseudomonadati</taxon>
        <taxon>Pseudomonadota</taxon>
        <taxon>Gammaproteobacteria</taxon>
        <taxon>Pasteurellales</taxon>
        <taxon>Pasteurellaceae</taxon>
        <taxon>Gallibacterium</taxon>
    </lineage>
</organism>
<dbReference type="OrthoDB" id="9765600at2"/>
<evidence type="ECO:0000259" key="7">
    <source>
        <dbReference type="Pfam" id="PF02610"/>
    </source>
</evidence>
<dbReference type="EC" id="5.3.1.4" evidence="6"/>
<evidence type="ECO:0000313" key="12">
    <source>
        <dbReference type="Proteomes" id="UP000030539"/>
    </source>
</evidence>
<sequence length="488" mass="54879">MQKIYQQQLWFITGSQTLYGEEVLATVDKDSQEIVANFNQSQQISMPIVYKGTAKSPTEIYRFCLEANNDENCVGIILWMHTFSPAKMWIKGLKILNKPFVHLHTQFNAELPWQTIDMDFMNTNQSAHGDREFGFICSRLGINRKVIVGHWGNKKVHVALDQWGRAAIGWDEAQHLKVARFGDNMRQVAVTEGNKVSAQIQFGFEVNAYSVGSLAKAIDAVSEEDVESLIKEYCEQYEVAEGILTTPELRQVLQKEARLEIGLERFLTEKGCKAFTNNFEDLIGLTNLPGLATQRLMAKGYGFGGEGDWKTAAMTRIVKVMTQGFSGGTSFMEDYTYHFSKEDQVLGAHMLEVCPSITDARPRLEIHLHTIGCKCNVARLVFTGKAGKAINLSLIDLGDRFRFVSNHLETVTPPEDMPNLPVARALWKPLPNLEVSGEAWIYAGGAHHSTYSQAVTQEMLNNFADIANVEIVVIDENTEIRTFKQRLN</sequence>
<protein>
    <recommendedName>
        <fullName evidence="6">L-arabinose isomerase</fullName>
        <ecNumber evidence="6">5.3.1.4</ecNumber>
    </recommendedName>
</protein>
<keyword evidence="13" id="KW-1185">Reference proteome</keyword>
<keyword evidence="2 6" id="KW-0054">Arabinose catabolism</keyword>